<dbReference type="InterPro" id="IPR045024">
    <property type="entry name" value="NDH-2"/>
</dbReference>
<dbReference type="SUPFAM" id="SSF51905">
    <property type="entry name" value="FAD/NAD(P)-binding domain"/>
    <property type="match status" value="2"/>
</dbReference>
<dbReference type="InterPro" id="IPR002048">
    <property type="entry name" value="EF_hand_dom"/>
</dbReference>
<dbReference type="PRINTS" id="PR00368">
    <property type="entry name" value="FADPNR"/>
</dbReference>
<feature type="non-terminal residue" evidence="7">
    <location>
        <position position="488"/>
    </location>
</feature>
<keyword evidence="4" id="KW-0560">Oxidoreductase</keyword>
<dbReference type="GO" id="GO:0005739">
    <property type="term" value="C:mitochondrion"/>
    <property type="evidence" value="ECO:0007669"/>
    <property type="project" value="TreeGrafter"/>
</dbReference>
<keyword evidence="3" id="KW-0274">FAD</keyword>
<dbReference type="PANTHER" id="PTHR43706">
    <property type="entry name" value="NADH DEHYDROGENASE"/>
    <property type="match status" value="1"/>
</dbReference>
<evidence type="ECO:0000256" key="1">
    <source>
        <dbReference type="ARBA" id="ARBA00005272"/>
    </source>
</evidence>
<dbReference type="InterPro" id="IPR036188">
    <property type="entry name" value="FAD/NAD-bd_sf"/>
</dbReference>
<keyword evidence="8" id="KW-1185">Reference proteome</keyword>
<evidence type="ECO:0000313" key="7">
    <source>
        <dbReference type="EMBL" id="CAG8634684.1"/>
    </source>
</evidence>
<evidence type="ECO:0000259" key="6">
    <source>
        <dbReference type="PROSITE" id="PS50222"/>
    </source>
</evidence>
<gene>
    <name evidence="7" type="ORF">POCULU_LOCUS9088</name>
</gene>
<proteinExistence type="inferred from homology"/>
<feature type="domain" description="EF-hand" evidence="6">
    <location>
        <begin position="465"/>
        <end position="488"/>
    </location>
</feature>
<dbReference type="PROSITE" id="PS50222">
    <property type="entry name" value="EF_HAND_2"/>
    <property type="match status" value="1"/>
</dbReference>
<accession>A0A9N9DGD2</accession>
<evidence type="ECO:0000256" key="2">
    <source>
        <dbReference type="ARBA" id="ARBA00022630"/>
    </source>
</evidence>
<organism evidence="7 8">
    <name type="scientific">Paraglomus occultum</name>
    <dbReference type="NCBI Taxonomy" id="144539"/>
    <lineage>
        <taxon>Eukaryota</taxon>
        <taxon>Fungi</taxon>
        <taxon>Fungi incertae sedis</taxon>
        <taxon>Mucoromycota</taxon>
        <taxon>Glomeromycotina</taxon>
        <taxon>Glomeromycetes</taxon>
        <taxon>Paraglomerales</taxon>
        <taxon>Paraglomeraceae</taxon>
        <taxon>Paraglomus</taxon>
    </lineage>
</organism>
<reference evidence="7" key="1">
    <citation type="submission" date="2021-06" db="EMBL/GenBank/DDBJ databases">
        <authorList>
            <person name="Kallberg Y."/>
            <person name="Tangrot J."/>
            <person name="Rosling A."/>
        </authorList>
    </citation>
    <scope>NUCLEOTIDE SEQUENCE</scope>
    <source>
        <strain evidence="7">IA702</strain>
    </source>
</reference>
<keyword evidence="5" id="KW-0520">NAD</keyword>
<dbReference type="Pfam" id="PF07992">
    <property type="entry name" value="Pyr_redox_2"/>
    <property type="match status" value="1"/>
</dbReference>
<evidence type="ECO:0000256" key="5">
    <source>
        <dbReference type="ARBA" id="ARBA00023027"/>
    </source>
</evidence>
<dbReference type="InterPro" id="IPR023753">
    <property type="entry name" value="FAD/NAD-binding_dom"/>
</dbReference>
<comment type="caution">
    <text evidence="7">The sequence shown here is derived from an EMBL/GenBank/DDBJ whole genome shotgun (WGS) entry which is preliminary data.</text>
</comment>
<dbReference type="Gene3D" id="3.50.50.100">
    <property type="match status" value="1"/>
</dbReference>
<protein>
    <submittedName>
        <fullName evidence="7">5200_t:CDS:1</fullName>
    </submittedName>
</protein>
<dbReference type="GO" id="GO:0005509">
    <property type="term" value="F:calcium ion binding"/>
    <property type="evidence" value="ECO:0007669"/>
    <property type="project" value="InterPro"/>
</dbReference>
<evidence type="ECO:0000256" key="4">
    <source>
        <dbReference type="ARBA" id="ARBA00023002"/>
    </source>
</evidence>
<keyword evidence="2" id="KW-0285">Flavoprotein</keyword>
<evidence type="ECO:0000313" key="8">
    <source>
        <dbReference type="Proteomes" id="UP000789572"/>
    </source>
</evidence>
<dbReference type="PANTHER" id="PTHR43706:SF50">
    <property type="entry name" value="NADH DEHYDROGENASE (UBIQUINONE)-RELATED"/>
    <property type="match status" value="1"/>
</dbReference>
<dbReference type="AlphaFoldDB" id="A0A9N9DGD2"/>
<dbReference type="Proteomes" id="UP000789572">
    <property type="component" value="Unassembled WGS sequence"/>
</dbReference>
<sequence>MFRIPKPKRLQVRTLCTARTRFSLPTLPRHFQTAVRHTDRENYLKSRINAAVSSRYMILRRHASTAETSSDNVLQPSRKLNRMILISAVTIIGGITLAVLDYKHTENEAAAHERRELESSLPTGGPKNLPIALHMTDEKGYETNKPRLVILGTGWGAVSVLKELEKDQYCVTIISPINYFLFTPLLPSATVGTLETRSLLEPIRSIARKINGHFLEAKAVDVCFDEKLVEVKSVNGDESSFYVPYDKLIIAVGSQSITHGVEGIEHCHFLKTINDARGIRKKIMDNFEKASLPTTSAADKKRLLSFVVCGGGPTGVEFAAELYDFLTEDVVKYFPRVLRDEVSVSIIQSQDHILNTYDAKISHYTEKKFARDHINVITNARVEKVEPDKILYKMKKDGEVRGLPFGLVLWSTGIAMNPLTKAISEKLPEQKNTRALITDQHLRLKGAPMSTVYAIGDCATVENPKLVQQLVQFFVDADTDKNGCLDYK</sequence>
<dbReference type="OrthoDB" id="3244603at2759"/>
<comment type="similarity">
    <text evidence="1">Belongs to the NADH dehydrogenase family.</text>
</comment>
<evidence type="ECO:0000256" key="3">
    <source>
        <dbReference type="ARBA" id="ARBA00022827"/>
    </source>
</evidence>
<name>A0A9N9DGD2_9GLOM</name>
<dbReference type="GO" id="GO:0003954">
    <property type="term" value="F:NADH dehydrogenase activity"/>
    <property type="evidence" value="ECO:0007669"/>
    <property type="project" value="InterPro"/>
</dbReference>
<dbReference type="EMBL" id="CAJVPJ010003091">
    <property type="protein sequence ID" value="CAG8634684.1"/>
    <property type="molecule type" value="Genomic_DNA"/>
</dbReference>